<dbReference type="RefSeq" id="XP_040683427.1">
    <property type="nucleotide sequence ID" value="XM_040831660.1"/>
</dbReference>
<organism evidence="1 2">
    <name type="scientific">Aspergillus wentii DTO 134E9</name>
    <dbReference type="NCBI Taxonomy" id="1073089"/>
    <lineage>
        <taxon>Eukaryota</taxon>
        <taxon>Fungi</taxon>
        <taxon>Dikarya</taxon>
        <taxon>Ascomycota</taxon>
        <taxon>Pezizomycotina</taxon>
        <taxon>Eurotiomycetes</taxon>
        <taxon>Eurotiomycetidae</taxon>
        <taxon>Eurotiales</taxon>
        <taxon>Aspergillaceae</taxon>
        <taxon>Aspergillus</taxon>
        <taxon>Aspergillus subgen. Cremei</taxon>
    </lineage>
</organism>
<name>A0A1L9R4B5_ASPWE</name>
<accession>A0A1L9R4B5</accession>
<evidence type="ECO:0000313" key="1">
    <source>
        <dbReference type="EMBL" id="OJJ29750.1"/>
    </source>
</evidence>
<proteinExistence type="predicted"/>
<dbReference type="AlphaFoldDB" id="A0A1L9R4B5"/>
<dbReference type="OrthoDB" id="4453950at2759"/>
<evidence type="ECO:0008006" key="3">
    <source>
        <dbReference type="Google" id="ProtNLM"/>
    </source>
</evidence>
<gene>
    <name evidence="1" type="ORF">ASPWEDRAFT_177490</name>
</gene>
<reference evidence="2" key="1">
    <citation type="journal article" date="2017" name="Genome Biol.">
        <title>Comparative genomics reveals high biological diversity and specific adaptations in the industrially and medically important fungal genus Aspergillus.</title>
        <authorList>
            <person name="de Vries R.P."/>
            <person name="Riley R."/>
            <person name="Wiebenga A."/>
            <person name="Aguilar-Osorio G."/>
            <person name="Amillis S."/>
            <person name="Uchima C.A."/>
            <person name="Anderluh G."/>
            <person name="Asadollahi M."/>
            <person name="Askin M."/>
            <person name="Barry K."/>
            <person name="Battaglia E."/>
            <person name="Bayram O."/>
            <person name="Benocci T."/>
            <person name="Braus-Stromeyer S.A."/>
            <person name="Caldana C."/>
            <person name="Canovas D."/>
            <person name="Cerqueira G.C."/>
            <person name="Chen F."/>
            <person name="Chen W."/>
            <person name="Choi C."/>
            <person name="Clum A."/>
            <person name="Dos Santos R.A."/>
            <person name="Damasio A.R."/>
            <person name="Diallinas G."/>
            <person name="Emri T."/>
            <person name="Fekete E."/>
            <person name="Flipphi M."/>
            <person name="Freyberg S."/>
            <person name="Gallo A."/>
            <person name="Gournas C."/>
            <person name="Habgood R."/>
            <person name="Hainaut M."/>
            <person name="Harispe M.L."/>
            <person name="Henrissat B."/>
            <person name="Hilden K.S."/>
            <person name="Hope R."/>
            <person name="Hossain A."/>
            <person name="Karabika E."/>
            <person name="Karaffa L."/>
            <person name="Karanyi Z."/>
            <person name="Krasevec N."/>
            <person name="Kuo A."/>
            <person name="Kusch H."/>
            <person name="LaButti K."/>
            <person name="Lagendijk E.L."/>
            <person name="Lapidus A."/>
            <person name="Levasseur A."/>
            <person name="Lindquist E."/>
            <person name="Lipzen A."/>
            <person name="Logrieco A.F."/>
            <person name="MacCabe A."/>
            <person name="Maekelae M.R."/>
            <person name="Malavazi I."/>
            <person name="Melin P."/>
            <person name="Meyer V."/>
            <person name="Mielnichuk N."/>
            <person name="Miskei M."/>
            <person name="Molnar A.P."/>
            <person name="Mule G."/>
            <person name="Ngan C.Y."/>
            <person name="Orejas M."/>
            <person name="Orosz E."/>
            <person name="Ouedraogo J.P."/>
            <person name="Overkamp K.M."/>
            <person name="Park H.-S."/>
            <person name="Perrone G."/>
            <person name="Piumi F."/>
            <person name="Punt P.J."/>
            <person name="Ram A.F."/>
            <person name="Ramon A."/>
            <person name="Rauscher S."/>
            <person name="Record E."/>
            <person name="Riano-Pachon D.M."/>
            <person name="Robert V."/>
            <person name="Roehrig J."/>
            <person name="Ruller R."/>
            <person name="Salamov A."/>
            <person name="Salih N.S."/>
            <person name="Samson R.A."/>
            <person name="Sandor E."/>
            <person name="Sanguinetti M."/>
            <person name="Schuetze T."/>
            <person name="Sepcic K."/>
            <person name="Shelest E."/>
            <person name="Sherlock G."/>
            <person name="Sophianopoulou V."/>
            <person name="Squina F.M."/>
            <person name="Sun H."/>
            <person name="Susca A."/>
            <person name="Todd R.B."/>
            <person name="Tsang A."/>
            <person name="Unkles S.E."/>
            <person name="van de Wiele N."/>
            <person name="van Rossen-Uffink D."/>
            <person name="Oliveira J.V."/>
            <person name="Vesth T.C."/>
            <person name="Visser J."/>
            <person name="Yu J.-H."/>
            <person name="Zhou M."/>
            <person name="Andersen M.R."/>
            <person name="Archer D.B."/>
            <person name="Baker S.E."/>
            <person name="Benoit I."/>
            <person name="Brakhage A.A."/>
            <person name="Braus G.H."/>
            <person name="Fischer R."/>
            <person name="Frisvad J.C."/>
            <person name="Goldman G.H."/>
            <person name="Houbraken J."/>
            <person name="Oakley B."/>
            <person name="Pocsi I."/>
            <person name="Scazzocchio C."/>
            <person name="Seiboth B."/>
            <person name="vanKuyk P.A."/>
            <person name="Wortman J."/>
            <person name="Dyer P.S."/>
            <person name="Grigoriev I.V."/>
        </authorList>
    </citation>
    <scope>NUCLEOTIDE SEQUENCE [LARGE SCALE GENOMIC DNA]</scope>
    <source>
        <strain evidence="2">DTO 134E9</strain>
    </source>
</reference>
<protein>
    <recommendedName>
        <fullName evidence="3">Saposin B-type domain-containing protein</fullName>
    </recommendedName>
</protein>
<dbReference type="EMBL" id="KV878218">
    <property type="protein sequence ID" value="OJJ29750.1"/>
    <property type="molecule type" value="Genomic_DNA"/>
</dbReference>
<evidence type="ECO:0000313" key="2">
    <source>
        <dbReference type="Proteomes" id="UP000184383"/>
    </source>
</evidence>
<sequence>MSFLIRARNVILSVLALSLATGLLFFYTHYERHQHCAHCVSYAMYVESMMFEKPENRENTQFFHYALDTACRGSLLTGGHCTSFRRKFLDDPERYKNDIRAPYPACRAIEACS</sequence>
<keyword evidence="2" id="KW-1185">Reference proteome</keyword>
<dbReference type="GeneID" id="63747508"/>
<dbReference type="Proteomes" id="UP000184383">
    <property type="component" value="Unassembled WGS sequence"/>
</dbReference>
<dbReference type="VEuPathDB" id="FungiDB:ASPWEDRAFT_177490"/>